<evidence type="ECO:0000256" key="8">
    <source>
        <dbReference type="SAM" id="SignalP"/>
    </source>
</evidence>
<comment type="similarity">
    <text evidence="1">Belongs to the peptidase C40 family.</text>
</comment>
<dbReference type="EMBL" id="BJWI01000012">
    <property type="protein sequence ID" value="GEM01598.1"/>
    <property type="molecule type" value="Genomic_DNA"/>
</dbReference>
<name>A0A1I5PS86_9BACI</name>
<proteinExistence type="inferred from homology"/>
<reference evidence="10 13" key="2">
    <citation type="submission" date="2019-07" db="EMBL/GenBank/DDBJ databases">
        <title>Whole genome shotgun sequence of Halolactibacillus halophilus NBRC 100868.</title>
        <authorList>
            <person name="Hosoyama A."/>
            <person name="Uohara A."/>
            <person name="Ohji S."/>
            <person name="Ichikawa N."/>
        </authorList>
    </citation>
    <scope>NUCLEOTIDE SEQUENCE [LARGE SCALE GENOMIC DNA]</scope>
    <source>
        <strain evidence="10 13">NBRC 100868</strain>
    </source>
</reference>
<evidence type="ECO:0000313" key="13">
    <source>
        <dbReference type="Proteomes" id="UP000321547"/>
    </source>
</evidence>
<dbReference type="OrthoDB" id="9813368at2"/>
<dbReference type="InterPro" id="IPR000064">
    <property type="entry name" value="NLP_P60_dom"/>
</dbReference>
<protein>
    <submittedName>
        <fullName evidence="11">N-terminal domain of peptidoglycan hydrolase CwlO-containing protein</fullName>
    </submittedName>
    <submittedName>
        <fullName evidence="10">Peptidase P60</fullName>
    </submittedName>
</protein>
<keyword evidence="5" id="KW-0788">Thiol protease</keyword>
<feature type="domain" description="NlpC/P60" evidence="9">
    <location>
        <begin position="276"/>
        <end position="403"/>
    </location>
</feature>
<dbReference type="PANTHER" id="PTHR47053:SF1">
    <property type="entry name" value="MUREIN DD-ENDOPEPTIDASE MEPH-RELATED"/>
    <property type="match status" value="1"/>
</dbReference>
<evidence type="ECO:0000256" key="5">
    <source>
        <dbReference type="ARBA" id="ARBA00022807"/>
    </source>
</evidence>
<dbReference type="InterPro" id="IPR038765">
    <property type="entry name" value="Papain-like_cys_pep_sf"/>
</dbReference>
<evidence type="ECO:0000256" key="6">
    <source>
        <dbReference type="SAM" id="Coils"/>
    </source>
</evidence>
<evidence type="ECO:0000313" key="10">
    <source>
        <dbReference type="EMBL" id="GEM01598.1"/>
    </source>
</evidence>
<dbReference type="Gene3D" id="6.10.250.3150">
    <property type="match status" value="1"/>
</dbReference>
<dbReference type="InterPro" id="IPR051202">
    <property type="entry name" value="Peptidase_C40"/>
</dbReference>
<dbReference type="Proteomes" id="UP000242243">
    <property type="component" value="Unassembled WGS sequence"/>
</dbReference>
<dbReference type="RefSeq" id="WP_089831875.1">
    <property type="nucleotide sequence ID" value="NZ_BJWI01000012.1"/>
</dbReference>
<feature type="chain" id="PRO_5038477405" evidence="8">
    <location>
        <begin position="20"/>
        <end position="404"/>
    </location>
</feature>
<evidence type="ECO:0000256" key="4">
    <source>
        <dbReference type="ARBA" id="ARBA00022801"/>
    </source>
</evidence>
<dbReference type="EMBL" id="FOXC01000016">
    <property type="protein sequence ID" value="SFP36777.1"/>
    <property type="molecule type" value="Genomic_DNA"/>
</dbReference>
<keyword evidence="2" id="KW-0645">Protease</keyword>
<dbReference type="AlphaFoldDB" id="A0A1I5PS86"/>
<organism evidence="11 12">
    <name type="scientific">Halolactibacillus halophilus</name>
    <dbReference type="NCBI Taxonomy" id="306540"/>
    <lineage>
        <taxon>Bacteria</taxon>
        <taxon>Bacillati</taxon>
        <taxon>Bacillota</taxon>
        <taxon>Bacilli</taxon>
        <taxon>Bacillales</taxon>
        <taxon>Bacillaceae</taxon>
        <taxon>Halolactibacillus</taxon>
    </lineage>
</organism>
<feature type="region of interest" description="Disordered" evidence="7">
    <location>
        <begin position="245"/>
        <end position="275"/>
    </location>
</feature>
<feature type="coiled-coil region" evidence="6">
    <location>
        <begin position="170"/>
        <end position="232"/>
    </location>
</feature>
<dbReference type="SUPFAM" id="SSF54001">
    <property type="entry name" value="Cysteine proteinases"/>
    <property type="match status" value="1"/>
</dbReference>
<gene>
    <name evidence="10" type="primary">spl</name>
    <name evidence="10" type="ORF">HHA03_11300</name>
    <name evidence="11" type="ORF">SAMN05421839_11638</name>
</gene>
<dbReference type="InterPro" id="IPR057309">
    <property type="entry name" value="PcsB_CC"/>
</dbReference>
<reference evidence="11 12" key="1">
    <citation type="submission" date="2016-10" db="EMBL/GenBank/DDBJ databases">
        <authorList>
            <person name="de Groot N.N."/>
        </authorList>
    </citation>
    <scope>NUCLEOTIDE SEQUENCE [LARGE SCALE GENOMIC DNA]</scope>
    <source>
        <strain evidence="11 12">DSM 17073</strain>
    </source>
</reference>
<sequence>MFGKKILASLIVSSSLLFASPLLSDSVSAETESELKQEREEVQAELAEKKAELETLQEEMVELEDEIERTNEAIELNETTITETTEAIETSQAEVKALEADIADLEVDIEKRRDILKDRMVALQKNGGTVSYIEVIFGSDSFLDFIERVTMINKITQSDQKLLDQISDAQAEVETKKSDVEAKLTSLEETMEELELMQAQLENQKEHHQDNIDTLTAQQEKSEQLVRDLELETSDIDRMIENIRARNTESQASTSSPSQYTQSSSSSAAPTVSAGSGNTSNIISAGYKYIGNSTYKFGGGRSQYDISRGLFDCSGYVSWAFRQEGIHIPSSTSGLQYTGTKIAYSQIQPGDIVFFNTYKTNGHVGIYVGNGKFIGSQTSTGVAVADMTSGYWASKFSGHVRRVN</sequence>
<dbReference type="Pfam" id="PF24568">
    <property type="entry name" value="CC_PcsB"/>
    <property type="match status" value="1"/>
</dbReference>
<dbReference type="GO" id="GO:0008234">
    <property type="term" value="F:cysteine-type peptidase activity"/>
    <property type="evidence" value="ECO:0007669"/>
    <property type="project" value="UniProtKB-KW"/>
</dbReference>
<dbReference type="GO" id="GO:0006508">
    <property type="term" value="P:proteolysis"/>
    <property type="evidence" value="ECO:0007669"/>
    <property type="project" value="UniProtKB-KW"/>
</dbReference>
<accession>A0A1I5PS86</accession>
<feature type="signal peptide" evidence="8">
    <location>
        <begin position="1"/>
        <end position="19"/>
    </location>
</feature>
<dbReference type="STRING" id="306540.SAMN05421839_11638"/>
<evidence type="ECO:0000256" key="2">
    <source>
        <dbReference type="ARBA" id="ARBA00022670"/>
    </source>
</evidence>
<dbReference type="Pfam" id="PF00877">
    <property type="entry name" value="NLPC_P60"/>
    <property type="match status" value="1"/>
</dbReference>
<feature type="compositionally biased region" description="Low complexity" evidence="7">
    <location>
        <begin position="250"/>
        <end position="275"/>
    </location>
</feature>
<keyword evidence="3 8" id="KW-0732">Signal</keyword>
<evidence type="ECO:0000313" key="12">
    <source>
        <dbReference type="Proteomes" id="UP000242243"/>
    </source>
</evidence>
<keyword evidence="6" id="KW-0175">Coiled coil</keyword>
<dbReference type="Gene3D" id="3.90.1720.10">
    <property type="entry name" value="endopeptidase domain like (from Nostoc punctiforme)"/>
    <property type="match status" value="1"/>
</dbReference>
<dbReference type="Proteomes" id="UP000321547">
    <property type="component" value="Unassembled WGS sequence"/>
</dbReference>
<evidence type="ECO:0000259" key="9">
    <source>
        <dbReference type="PROSITE" id="PS51935"/>
    </source>
</evidence>
<evidence type="ECO:0000256" key="3">
    <source>
        <dbReference type="ARBA" id="ARBA00022729"/>
    </source>
</evidence>
<keyword evidence="4 11" id="KW-0378">Hydrolase</keyword>
<dbReference type="PANTHER" id="PTHR47053">
    <property type="entry name" value="MUREIN DD-ENDOPEPTIDASE MEPH-RELATED"/>
    <property type="match status" value="1"/>
</dbReference>
<evidence type="ECO:0000256" key="7">
    <source>
        <dbReference type="SAM" id="MobiDB-lite"/>
    </source>
</evidence>
<keyword evidence="13" id="KW-1185">Reference proteome</keyword>
<feature type="coiled-coil region" evidence="6">
    <location>
        <begin position="28"/>
        <end position="115"/>
    </location>
</feature>
<dbReference type="PROSITE" id="PS51935">
    <property type="entry name" value="NLPC_P60"/>
    <property type="match status" value="1"/>
</dbReference>
<evidence type="ECO:0000313" key="11">
    <source>
        <dbReference type="EMBL" id="SFP36777.1"/>
    </source>
</evidence>
<evidence type="ECO:0000256" key="1">
    <source>
        <dbReference type="ARBA" id="ARBA00007074"/>
    </source>
</evidence>